<evidence type="ECO:0000259" key="4">
    <source>
        <dbReference type="PROSITE" id="PS50830"/>
    </source>
</evidence>
<evidence type="ECO:0000313" key="5">
    <source>
        <dbReference type="EMBL" id="QEX23729.1"/>
    </source>
</evidence>
<feature type="region of interest" description="Disordered" evidence="1">
    <location>
        <begin position="30"/>
        <end position="58"/>
    </location>
</feature>
<evidence type="ECO:0000256" key="2">
    <source>
        <dbReference type="SAM" id="Phobius"/>
    </source>
</evidence>
<protein>
    <recommendedName>
        <fullName evidence="4">TNase-like domain-containing protein</fullName>
    </recommendedName>
</protein>
<dbReference type="Proteomes" id="UP000325797">
    <property type="component" value="Chromosome"/>
</dbReference>
<dbReference type="OrthoDB" id="9851307at2"/>
<dbReference type="KEGG" id="hadh:FRZ61_36680"/>
<dbReference type="EMBL" id="CP042582">
    <property type="protein sequence ID" value="QEX23729.1"/>
    <property type="molecule type" value="Genomic_DNA"/>
</dbReference>
<feature type="domain" description="TNase-like" evidence="4">
    <location>
        <begin position="63"/>
        <end position="178"/>
    </location>
</feature>
<evidence type="ECO:0000256" key="3">
    <source>
        <dbReference type="SAM" id="SignalP"/>
    </source>
</evidence>
<keyword evidence="2" id="KW-0812">Transmembrane</keyword>
<organism evidence="5 6">
    <name type="scientific">Hypericibacter adhaerens</name>
    <dbReference type="NCBI Taxonomy" id="2602016"/>
    <lineage>
        <taxon>Bacteria</taxon>
        <taxon>Pseudomonadati</taxon>
        <taxon>Pseudomonadota</taxon>
        <taxon>Alphaproteobacteria</taxon>
        <taxon>Rhodospirillales</taxon>
        <taxon>Dongiaceae</taxon>
        <taxon>Hypericibacter</taxon>
    </lineage>
</organism>
<dbReference type="RefSeq" id="WP_151119075.1">
    <property type="nucleotide sequence ID" value="NZ_CP042582.1"/>
</dbReference>
<feature type="signal peptide" evidence="3">
    <location>
        <begin position="1"/>
        <end position="25"/>
    </location>
</feature>
<dbReference type="AlphaFoldDB" id="A0A5J6N1L3"/>
<dbReference type="PROSITE" id="PS50830">
    <property type="entry name" value="TNASE_3"/>
    <property type="match status" value="1"/>
</dbReference>
<evidence type="ECO:0000313" key="6">
    <source>
        <dbReference type="Proteomes" id="UP000325797"/>
    </source>
</evidence>
<dbReference type="Gene3D" id="2.40.50.90">
    <property type="match status" value="1"/>
</dbReference>
<dbReference type="InterPro" id="IPR035437">
    <property type="entry name" value="SNase_OB-fold_sf"/>
</dbReference>
<keyword evidence="2" id="KW-0472">Membrane</keyword>
<keyword evidence="6" id="KW-1185">Reference proteome</keyword>
<keyword evidence="3" id="KW-0732">Signal</keyword>
<sequence>MSRIRFPSKLVFGLLSGAIAATASAALRADNPPVPPAMPATPVEMAPLAPPPPQEFEGPAIALDGGTLQLGEERLTLFGVDIPAMAASGGIKARLALEALLADDNKLHCVVAARDLQLHKFAVCRRGDVDLSEAMLLAGLGTVDRYATRAKGADPQLADRYDQAEAEARRAGNGLWAEFVKPVAETPPEPTVLQRLCLFLKEWQAGIGSLAGFLLVGALLLVTRRHPAR</sequence>
<proteinExistence type="predicted"/>
<feature type="chain" id="PRO_5023848752" description="TNase-like domain-containing protein" evidence="3">
    <location>
        <begin position="26"/>
        <end position="229"/>
    </location>
</feature>
<dbReference type="SUPFAM" id="SSF50199">
    <property type="entry name" value="Staphylococcal nuclease"/>
    <property type="match status" value="1"/>
</dbReference>
<gene>
    <name evidence="5" type="ORF">FRZ61_36680</name>
</gene>
<name>A0A5J6N1L3_9PROT</name>
<feature type="transmembrane region" description="Helical" evidence="2">
    <location>
        <begin position="203"/>
        <end position="222"/>
    </location>
</feature>
<reference evidence="5 6" key="1">
    <citation type="submission" date="2019-08" db="EMBL/GenBank/DDBJ databases">
        <title>Hyperibacter terrae gen. nov., sp. nov. and Hyperibacter viscosus sp. nov., two new members in the family Rhodospirillaceae isolated from the rhizosphere of Hypericum perforatum.</title>
        <authorList>
            <person name="Noviana Z."/>
        </authorList>
    </citation>
    <scope>NUCLEOTIDE SEQUENCE [LARGE SCALE GENOMIC DNA]</scope>
    <source>
        <strain evidence="5 6">R5959</strain>
    </source>
</reference>
<accession>A0A5J6N1L3</accession>
<evidence type="ECO:0000256" key="1">
    <source>
        <dbReference type="SAM" id="MobiDB-lite"/>
    </source>
</evidence>
<keyword evidence="2" id="KW-1133">Transmembrane helix</keyword>
<dbReference type="InterPro" id="IPR016071">
    <property type="entry name" value="Staphylococal_nuclease_OB-fold"/>
</dbReference>